<keyword evidence="4" id="KW-0533">Nickel</keyword>
<reference evidence="9 10" key="1">
    <citation type="submission" date="2016-02" db="EMBL/GenBank/DDBJ databases">
        <title>Complete genome of Sinomonas atrocyanea KCTC 3377.</title>
        <authorList>
            <person name="Kim K.M."/>
        </authorList>
    </citation>
    <scope>NUCLEOTIDE SEQUENCE [LARGE SCALE GENOMIC DNA]</scope>
    <source>
        <strain evidence="9 10">KCTC 3377</strain>
    </source>
</reference>
<protein>
    <recommendedName>
        <fullName evidence="8">Nickel/cobalt efflux system</fullName>
    </recommendedName>
</protein>
<dbReference type="InterPro" id="IPR011541">
    <property type="entry name" value="Ni/Co_transpt_high_affinity"/>
</dbReference>
<dbReference type="Proteomes" id="UP000070134">
    <property type="component" value="Chromosome"/>
</dbReference>
<dbReference type="EMBL" id="CP014518">
    <property type="protein sequence ID" value="AMM33593.1"/>
    <property type="molecule type" value="Genomic_DNA"/>
</dbReference>
<evidence type="ECO:0000256" key="4">
    <source>
        <dbReference type="ARBA" id="ARBA00022596"/>
    </source>
</evidence>
<keyword evidence="6" id="KW-1133">Transmembrane helix</keyword>
<keyword evidence="7" id="KW-0472">Membrane</keyword>
<organism evidence="9 10">
    <name type="scientific">Sinomonas atrocyanea</name>
    <dbReference type="NCBI Taxonomy" id="37927"/>
    <lineage>
        <taxon>Bacteria</taxon>
        <taxon>Bacillati</taxon>
        <taxon>Actinomycetota</taxon>
        <taxon>Actinomycetes</taxon>
        <taxon>Micrococcales</taxon>
        <taxon>Micrococcaceae</taxon>
        <taxon>Sinomonas</taxon>
    </lineage>
</organism>
<dbReference type="PATRIC" id="fig|37927.3.peg.3008"/>
<dbReference type="GO" id="GO:0015099">
    <property type="term" value="F:nickel cation transmembrane transporter activity"/>
    <property type="evidence" value="ECO:0007669"/>
    <property type="project" value="UniProtKB-UniRule"/>
</dbReference>
<dbReference type="InterPro" id="IPR004688">
    <property type="entry name" value="Ni/Co_transpt"/>
</dbReference>
<evidence type="ECO:0000256" key="6">
    <source>
        <dbReference type="ARBA" id="ARBA00022989"/>
    </source>
</evidence>
<proteinExistence type="inferred from homology"/>
<evidence type="ECO:0000256" key="5">
    <source>
        <dbReference type="ARBA" id="ARBA00022692"/>
    </source>
</evidence>
<dbReference type="OrthoDB" id="9776706at2"/>
<evidence type="ECO:0000256" key="3">
    <source>
        <dbReference type="ARBA" id="ARBA00022448"/>
    </source>
</evidence>
<keyword evidence="10" id="KW-1185">Reference proteome</keyword>
<evidence type="ECO:0000256" key="8">
    <source>
        <dbReference type="RuleBase" id="RU362101"/>
    </source>
</evidence>
<evidence type="ECO:0000256" key="2">
    <source>
        <dbReference type="ARBA" id="ARBA00010892"/>
    </source>
</evidence>
<evidence type="ECO:0000313" key="9">
    <source>
        <dbReference type="EMBL" id="AMM33593.1"/>
    </source>
</evidence>
<dbReference type="PANTHER" id="PTHR31611:SF0">
    <property type="entry name" value="HIGH-AFFINITY NICKEL TRANSPORT PROTEIN NIC1"/>
    <property type="match status" value="1"/>
</dbReference>
<evidence type="ECO:0000313" key="10">
    <source>
        <dbReference type="Proteomes" id="UP000070134"/>
    </source>
</evidence>
<dbReference type="RefSeq" id="WP_141305743.1">
    <property type="nucleotide sequence ID" value="NZ_BJMO01000086.1"/>
</dbReference>
<dbReference type="GO" id="GO:0012505">
    <property type="term" value="C:endomembrane system"/>
    <property type="evidence" value="ECO:0007669"/>
    <property type="project" value="UniProtKB-SubCell"/>
</dbReference>
<dbReference type="Pfam" id="PF03824">
    <property type="entry name" value="NicO"/>
    <property type="match status" value="1"/>
</dbReference>
<dbReference type="PANTHER" id="PTHR31611">
    <property type="entry name" value="HIGH-AFFINITY NICKEL TRANSPORT PROTEIN NIC1"/>
    <property type="match status" value="1"/>
</dbReference>
<dbReference type="GO" id="GO:0005886">
    <property type="term" value="C:plasma membrane"/>
    <property type="evidence" value="ECO:0007669"/>
    <property type="project" value="UniProtKB-SubCell"/>
</dbReference>
<keyword evidence="5" id="KW-0812">Transmembrane</keyword>
<comment type="subcellular location">
    <subcellularLocation>
        <location evidence="8">Cell membrane</location>
        <topology evidence="8">Multi-pass membrane protein</topology>
    </subcellularLocation>
    <subcellularLocation>
        <location evidence="1">Endomembrane system</location>
        <topology evidence="1">Multi-pass membrane protein</topology>
    </subcellularLocation>
</comment>
<evidence type="ECO:0000256" key="1">
    <source>
        <dbReference type="ARBA" id="ARBA00004127"/>
    </source>
</evidence>
<comment type="similarity">
    <text evidence="2 8">Belongs to the NiCoT transporter (TC 2.A.52) family.</text>
</comment>
<name>A0A127A2R2_9MICC</name>
<dbReference type="KEGG" id="satk:SA2016_2928"/>
<dbReference type="STRING" id="37927.SA2016_2928"/>
<sequence length="351" mass="35218">MPTPAQRTSGTRAPLARMGLVVLALHVAGWGLLAAVALPALHAGAGGAALVAGLGVGAYALGIRHAFDADHIAAIDNATRRLIAAGRPPVSAGFWFALGHSTVVVGAVALVLAGFGTFAEGLSDEGSPLRQGASLWGAAVSGAFLLLAGALNVPALRGMGSLLRRARGGAVDPAELERHLDSRGVVFRVLGPLGRLVDAPWKMYPTGLLFGLGLDTAASVGLLAAGSLRPGVPPAAALALPLLFTAGMTLFDSADGIAMNRIYRWAAEDEVRKAAYNLAVTAVSVAVAFVVGAAGLASAAAQLLEVHSGPLAALAGMDTGLVGVGLVAVFAAFGLYALTLRAPRAASQPCR</sequence>
<gene>
    <name evidence="9" type="ORF">SA2016_2928</name>
</gene>
<dbReference type="AlphaFoldDB" id="A0A127A2R2"/>
<evidence type="ECO:0000256" key="7">
    <source>
        <dbReference type="ARBA" id="ARBA00023136"/>
    </source>
</evidence>
<accession>A0A127A2R2</accession>
<keyword evidence="3 8" id="KW-0813">Transport</keyword>